<dbReference type="Proteomes" id="UP001642360">
    <property type="component" value="Unassembled WGS sequence"/>
</dbReference>
<comment type="caution">
    <text evidence="2">The sequence shown here is derived from an EMBL/GenBank/DDBJ whole genome shotgun (WGS) entry which is preliminary data.</text>
</comment>
<dbReference type="AlphaFoldDB" id="A0ABC8SEG1"/>
<accession>A0ABC8SEG1</accession>
<feature type="transmembrane region" description="Helical" evidence="1">
    <location>
        <begin position="12"/>
        <end position="32"/>
    </location>
</feature>
<gene>
    <name evidence="2" type="ORF">ILEXP_LOCUS23998</name>
</gene>
<name>A0ABC8SEG1_9AQUA</name>
<sequence>MWLKPTLVGLYLLHQTTSGHGWCWFAAAVVLVSRNGDFTRTGCLLLLPPPYKLLLLVFTDVSWLLFLCCFSAADLYLLLMVLRLSASTAGCAVDPFSWLLLDALFLGSSGFADLSTGSNLFQLDFQLNFRQLFSLDGCWALSALWSIFSIF</sequence>
<evidence type="ECO:0000256" key="1">
    <source>
        <dbReference type="SAM" id="Phobius"/>
    </source>
</evidence>
<dbReference type="EMBL" id="CAUOFW020002724">
    <property type="protein sequence ID" value="CAK9155586.1"/>
    <property type="molecule type" value="Genomic_DNA"/>
</dbReference>
<evidence type="ECO:0000313" key="2">
    <source>
        <dbReference type="EMBL" id="CAK9155586.1"/>
    </source>
</evidence>
<keyword evidence="1" id="KW-0812">Transmembrane</keyword>
<reference evidence="2 3" key="1">
    <citation type="submission" date="2024-02" db="EMBL/GenBank/DDBJ databases">
        <authorList>
            <person name="Vignale AGUSTIN F."/>
            <person name="Sosa J E."/>
            <person name="Modenutti C."/>
        </authorList>
    </citation>
    <scope>NUCLEOTIDE SEQUENCE [LARGE SCALE GENOMIC DNA]</scope>
</reference>
<organism evidence="2 3">
    <name type="scientific">Ilex paraguariensis</name>
    <name type="common">yerba mate</name>
    <dbReference type="NCBI Taxonomy" id="185542"/>
    <lineage>
        <taxon>Eukaryota</taxon>
        <taxon>Viridiplantae</taxon>
        <taxon>Streptophyta</taxon>
        <taxon>Embryophyta</taxon>
        <taxon>Tracheophyta</taxon>
        <taxon>Spermatophyta</taxon>
        <taxon>Magnoliopsida</taxon>
        <taxon>eudicotyledons</taxon>
        <taxon>Gunneridae</taxon>
        <taxon>Pentapetalae</taxon>
        <taxon>asterids</taxon>
        <taxon>campanulids</taxon>
        <taxon>Aquifoliales</taxon>
        <taxon>Aquifoliaceae</taxon>
        <taxon>Ilex</taxon>
    </lineage>
</organism>
<evidence type="ECO:0000313" key="3">
    <source>
        <dbReference type="Proteomes" id="UP001642360"/>
    </source>
</evidence>
<keyword evidence="1" id="KW-1133">Transmembrane helix</keyword>
<keyword evidence="1" id="KW-0472">Membrane</keyword>
<protein>
    <submittedName>
        <fullName evidence="2">Uncharacterized protein</fullName>
    </submittedName>
</protein>
<feature type="transmembrane region" description="Helical" evidence="1">
    <location>
        <begin position="53"/>
        <end position="78"/>
    </location>
</feature>
<keyword evidence="3" id="KW-1185">Reference proteome</keyword>
<proteinExistence type="predicted"/>